<protein>
    <submittedName>
        <fullName evidence="1">Uncharacterized protein</fullName>
    </submittedName>
</protein>
<sequence>MQNKSIILVLAIVMLFGFGCARTVTSIVDYGDHMIVDVTLRGTLEVETNRYFMVLSSIEGYKVALPPPDIIENAPEFLEPGMTPELGSAEAYYANFYLTWSGYIIVDPGGYSTVKGPFASNLSISREVFSTLGETKSKIVFTFQLSDIFGAAVPDRIYFDLVSVPWPVGQAKIPADHLPSPNNYISKISGSVFYVDDSENSSLDAGLDILGCSIRME</sequence>
<name>A0A1F4R4V5_UNCSA</name>
<evidence type="ECO:0000313" key="1">
    <source>
        <dbReference type="EMBL" id="OGC03194.1"/>
    </source>
</evidence>
<reference evidence="1 2" key="1">
    <citation type="journal article" date="2016" name="Nat. Commun.">
        <title>Thousands of microbial genomes shed light on interconnected biogeochemical processes in an aquifer system.</title>
        <authorList>
            <person name="Anantharaman K."/>
            <person name="Brown C.T."/>
            <person name="Hug L.A."/>
            <person name="Sharon I."/>
            <person name="Castelle C.J."/>
            <person name="Probst A.J."/>
            <person name="Thomas B.C."/>
            <person name="Singh A."/>
            <person name="Wilkins M.J."/>
            <person name="Karaoz U."/>
            <person name="Brodie E.L."/>
            <person name="Williams K.H."/>
            <person name="Hubbard S.S."/>
            <person name="Banfield J.F."/>
        </authorList>
    </citation>
    <scope>NUCLEOTIDE SEQUENCE [LARGE SCALE GENOMIC DNA]</scope>
</reference>
<accession>A0A1F4R4V5</accession>
<dbReference type="AlphaFoldDB" id="A0A1F4R4V5"/>
<dbReference type="Proteomes" id="UP000176938">
    <property type="component" value="Unassembled WGS sequence"/>
</dbReference>
<organism evidence="1 2">
    <name type="scientific">candidate division WOR-1 bacterium RIFCSPLOWO2_02_FULL_46_20</name>
    <dbReference type="NCBI Taxonomy" id="1802567"/>
    <lineage>
        <taxon>Bacteria</taxon>
        <taxon>Bacillati</taxon>
        <taxon>Saganbacteria</taxon>
    </lineage>
</organism>
<dbReference type="PROSITE" id="PS51257">
    <property type="entry name" value="PROKAR_LIPOPROTEIN"/>
    <property type="match status" value="1"/>
</dbReference>
<gene>
    <name evidence="1" type="ORF">A3H38_00280</name>
</gene>
<evidence type="ECO:0000313" key="2">
    <source>
        <dbReference type="Proteomes" id="UP000176938"/>
    </source>
</evidence>
<comment type="caution">
    <text evidence="1">The sequence shown here is derived from an EMBL/GenBank/DDBJ whole genome shotgun (WGS) entry which is preliminary data.</text>
</comment>
<dbReference type="EMBL" id="METP01000059">
    <property type="protein sequence ID" value="OGC03194.1"/>
    <property type="molecule type" value="Genomic_DNA"/>
</dbReference>
<proteinExistence type="predicted"/>